<sequence length="152" mass="17277">MIHELENVDSLANVCDLARDSPTLPLFSTAIYHGSSKTSLNDGYTIHRCIKCSTKKSGKRKHTERGLAVDQLDCDVELTEEQEKALESLYRKRTQSSVKYRQKKSRLNNKESINANEAALKPSDEWDDDNIAAVEQKEQDDLVQHAVCLWLN</sequence>
<proteinExistence type="predicted"/>
<dbReference type="Proteomes" id="UP000095286">
    <property type="component" value="Unplaced"/>
</dbReference>
<name>A0AC35U874_9BILA</name>
<reference evidence="2" key="1">
    <citation type="submission" date="2016-11" db="UniProtKB">
        <authorList>
            <consortium name="WormBaseParasite"/>
        </authorList>
    </citation>
    <scope>IDENTIFICATION</scope>
    <source>
        <strain evidence="2">KR3021</strain>
    </source>
</reference>
<protein>
    <submittedName>
        <fullName evidence="2">Uncharacterized protein</fullName>
    </submittedName>
</protein>
<dbReference type="WBParaSite" id="RSKR_0000887933.1">
    <property type="protein sequence ID" value="RSKR_0000887933.1"/>
    <property type="gene ID" value="RSKR_0000887933"/>
</dbReference>
<evidence type="ECO:0000313" key="2">
    <source>
        <dbReference type="WBParaSite" id="RSKR_0000887933.1"/>
    </source>
</evidence>
<organism evidence="1 2">
    <name type="scientific">Rhabditophanes sp. KR3021</name>
    <dbReference type="NCBI Taxonomy" id="114890"/>
    <lineage>
        <taxon>Eukaryota</taxon>
        <taxon>Metazoa</taxon>
        <taxon>Ecdysozoa</taxon>
        <taxon>Nematoda</taxon>
        <taxon>Chromadorea</taxon>
        <taxon>Rhabditida</taxon>
        <taxon>Tylenchina</taxon>
        <taxon>Panagrolaimomorpha</taxon>
        <taxon>Strongyloidoidea</taxon>
        <taxon>Alloionematidae</taxon>
        <taxon>Rhabditophanes</taxon>
    </lineage>
</organism>
<accession>A0AC35U874</accession>
<evidence type="ECO:0000313" key="1">
    <source>
        <dbReference type="Proteomes" id="UP000095286"/>
    </source>
</evidence>